<dbReference type="Proteomes" id="UP001501803">
    <property type="component" value="Unassembled WGS sequence"/>
</dbReference>
<accession>A0ABP7KBW6</accession>
<proteinExistence type="predicted"/>
<organism evidence="3 4">
    <name type="scientific">Leifsonia kafniensis</name>
    <dbReference type="NCBI Taxonomy" id="475957"/>
    <lineage>
        <taxon>Bacteria</taxon>
        <taxon>Bacillati</taxon>
        <taxon>Actinomycetota</taxon>
        <taxon>Actinomycetes</taxon>
        <taxon>Micrococcales</taxon>
        <taxon>Microbacteriaceae</taxon>
        <taxon>Leifsonia</taxon>
    </lineage>
</organism>
<evidence type="ECO:0000256" key="1">
    <source>
        <dbReference type="SAM" id="Phobius"/>
    </source>
</evidence>
<name>A0ABP7KBW6_9MICO</name>
<dbReference type="InterPro" id="IPR012495">
    <property type="entry name" value="TadE-like_dom"/>
</dbReference>
<protein>
    <recommendedName>
        <fullName evidence="2">TadE-like domain-containing protein</fullName>
    </recommendedName>
</protein>
<feature type="domain" description="TadE-like" evidence="2">
    <location>
        <begin position="19"/>
        <end position="61"/>
    </location>
</feature>
<dbReference type="RefSeq" id="WP_345063741.1">
    <property type="nucleotide sequence ID" value="NZ_BAABCN010000002.1"/>
</dbReference>
<sequence>MHTRWRLRDGRWHRRTDSGSAVVEFVLVGSLLTVLTLSVMQLALALHIRTTLLDAAAEGARYAALADNGLSEGAARTTDLITTAVGSTYATGVAAAYSERAGQLTVEVSVIAPLPLLGMLGFERGLKVVGHAVVETLE</sequence>
<evidence type="ECO:0000313" key="3">
    <source>
        <dbReference type="EMBL" id="GAA3871736.1"/>
    </source>
</evidence>
<keyword evidence="1" id="KW-0812">Transmembrane</keyword>
<keyword evidence="1" id="KW-1133">Transmembrane helix</keyword>
<keyword evidence="1" id="KW-0472">Membrane</keyword>
<keyword evidence="4" id="KW-1185">Reference proteome</keyword>
<gene>
    <name evidence="3" type="ORF">GCM10022381_13520</name>
</gene>
<evidence type="ECO:0000313" key="4">
    <source>
        <dbReference type="Proteomes" id="UP001501803"/>
    </source>
</evidence>
<reference evidence="4" key="1">
    <citation type="journal article" date="2019" name="Int. J. Syst. Evol. Microbiol.">
        <title>The Global Catalogue of Microorganisms (GCM) 10K type strain sequencing project: providing services to taxonomists for standard genome sequencing and annotation.</title>
        <authorList>
            <consortium name="The Broad Institute Genomics Platform"/>
            <consortium name="The Broad Institute Genome Sequencing Center for Infectious Disease"/>
            <person name="Wu L."/>
            <person name="Ma J."/>
        </authorList>
    </citation>
    <scope>NUCLEOTIDE SEQUENCE [LARGE SCALE GENOMIC DNA]</scope>
    <source>
        <strain evidence="4">JCM 17021</strain>
    </source>
</reference>
<comment type="caution">
    <text evidence="3">The sequence shown here is derived from an EMBL/GenBank/DDBJ whole genome shotgun (WGS) entry which is preliminary data.</text>
</comment>
<feature type="transmembrane region" description="Helical" evidence="1">
    <location>
        <begin position="21"/>
        <end position="44"/>
    </location>
</feature>
<dbReference type="Pfam" id="PF07811">
    <property type="entry name" value="TadE"/>
    <property type="match status" value="1"/>
</dbReference>
<evidence type="ECO:0000259" key="2">
    <source>
        <dbReference type="Pfam" id="PF07811"/>
    </source>
</evidence>
<dbReference type="EMBL" id="BAABCN010000002">
    <property type="protein sequence ID" value="GAA3871736.1"/>
    <property type="molecule type" value="Genomic_DNA"/>
</dbReference>